<keyword evidence="2" id="KW-1277">Toxin-antitoxin system</keyword>
<keyword evidence="6" id="KW-0547">Nucleotide-binding</keyword>
<accession>A0A1H4F480</accession>
<evidence type="ECO:0000313" key="11">
    <source>
        <dbReference type="EMBL" id="SEA92049.1"/>
    </source>
</evidence>
<comment type="cofactor">
    <cofactor evidence="1">
        <name>Mg(2+)</name>
        <dbReference type="ChEBI" id="CHEBI:18420"/>
    </cofactor>
</comment>
<dbReference type="AlphaFoldDB" id="A0A1H4F480"/>
<evidence type="ECO:0000256" key="7">
    <source>
        <dbReference type="ARBA" id="ARBA00022840"/>
    </source>
</evidence>
<evidence type="ECO:0000313" key="12">
    <source>
        <dbReference type="Proteomes" id="UP000182257"/>
    </source>
</evidence>
<reference evidence="11 12" key="1">
    <citation type="submission" date="2016-10" db="EMBL/GenBank/DDBJ databases">
        <authorList>
            <person name="de Groot N.N."/>
        </authorList>
    </citation>
    <scope>NUCLEOTIDE SEQUENCE [LARGE SCALE GENOMIC DNA]</scope>
    <source>
        <strain evidence="11 12">D31d</strain>
    </source>
</reference>
<proteinExistence type="inferred from homology"/>
<feature type="domain" description="Polymerase nucleotidyl transferase" evidence="10">
    <location>
        <begin position="11"/>
        <end position="92"/>
    </location>
</feature>
<sequence>MKTSQEYIALLREHQSELQQQFGIVSMRLFGSVARGDHRDGSDIDLFVVMPAKFFNYILAAQYLEELLGCKVDLIQDHDNLRPFFREQIERDGIDIFTVA</sequence>
<dbReference type="RefSeq" id="WP_033150005.1">
    <property type="nucleotide sequence ID" value="NZ_FNRF01000007.1"/>
</dbReference>
<organism evidence="11 12">
    <name type="scientific">Xylanibacter ruminicola</name>
    <name type="common">Prevotella ruminicola</name>
    <dbReference type="NCBI Taxonomy" id="839"/>
    <lineage>
        <taxon>Bacteria</taxon>
        <taxon>Pseudomonadati</taxon>
        <taxon>Bacteroidota</taxon>
        <taxon>Bacteroidia</taxon>
        <taxon>Bacteroidales</taxon>
        <taxon>Prevotellaceae</taxon>
        <taxon>Xylanibacter</taxon>
    </lineage>
</organism>
<evidence type="ECO:0000256" key="8">
    <source>
        <dbReference type="ARBA" id="ARBA00022842"/>
    </source>
</evidence>
<dbReference type="PANTHER" id="PTHR33571">
    <property type="entry name" value="SSL8005 PROTEIN"/>
    <property type="match status" value="1"/>
</dbReference>
<dbReference type="OrthoDB" id="9809668at2"/>
<dbReference type="InterPro" id="IPR002934">
    <property type="entry name" value="Polymerase_NTP_transf_dom"/>
</dbReference>
<name>A0A1H4F480_XYLRU</name>
<keyword evidence="8" id="KW-0460">Magnesium</keyword>
<dbReference type="Gene3D" id="3.30.460.10">
    <property type="entry name" value="Beta Polymerase, domain 2"/>
    <property type="match status" value="1"/>
</dbReference>
<keyword evidence="5" id="KW-0479">Metal-binding</keyword>
<dbReference type="EMBL" id="FNRF01000007">
    <property type="protein sequence ID" value="SEA92049.1"/>
    <property type="molecule type" value="Genomic_DNA"/>
</dbReference>
<evidence type="ECO:0000256" key="6">
    <source>
        <dbReference type="ARBA" id="ARBA00022741"/>
    </source>
</evidence>
<dbReference type="SUPFAM" id="SSF81301">
    <property type="entry name" value="Nucleotidyltransferase"/>
    <property type="match status" value="1"/>
</dbReference>
<dbReference type="PANTHER" id="PTHR33571:SF14">
    <property type="entry name" value="PROTEIN ADENYLYLTRANSFERASE MJ0435-RELATED"/>
    <property type="match status" value="1"/>
</dbReference>
<keyword evidence="7" id="KW-0067">ATP-binding</keyword>
<evidence type="ECO:0000256" key="3">
    <source>
        <dbReference type="ARBA" id="ARBA00022679"/>
    </source>
</evidence>
<dbReference type="GO" id="GO:0005524">
    <property type="term" value="F:ATP binding"/>
    <property type="evidence" value="ECO:0007669"/>
    <property type="project" value="UniProtKB-KW"/>
</dbReference>
<keyword evidence="3" id="KW-0808">Transferase</keyword>
<evidence type="ECO:0000256" key="5">
    <source>
        <dbReference type="ARBA" id="ARBA00022723"/>
    </source>
</evidence>
<evidence type="ECO:0000256" key="9">
    <source>
        <dbReference type="ARBA" id="ARBA00038276"/>
    </source>
</evidence>
<evidence type="ECO:0000259" key="10">
    <source>
        <dbReference type="Pfam" id="PF01909"/>
    </source>
</evidence>
<gene>
    <name evidence="11" type="ORF">SAMN05216462_3115</name>
</gene>
<dbReference type="Proteomes" id="UP000182257">
    <property type="component" value="Unassembled WGS sequence"/>
</dbReference>
<dbReference type="CDD" id="cd05403">
    <property type="entry name" value="NT_KNTase_like"/>
    <property type="match status" value="1"/>
</dbReference>
<protein>
    <recommendedName>
        <fullName evidence="10">Polymerase nucleotidyl transferase domain-containing protein</fullName>
    </recommendedName>
</protein>
<evidence type="ECO:0000256" key="4">
    <source>
        <dbReference type="ARBA" id="ARBA00022695"/>
    </source>
</evidence>
<dbReference type="Pfam" id="PF01909">
    <property type="entry name" value="NTP_transf_2"/>
    <property type="match status" value="1"/>
</dbReference>
<dbReference type="GO" id="GO:0016779">
    <property type="term" value="F:nucleotidyltransferase activity"/>
    <property type="evidence" value="ECO:0007669"/>
    <property type="project" value="UniProtKB-KW"/>
</dbReference>
<comment type="similarity">
    <text evidence="9">Belongs to the MntA antitoxin family.</text>
</comment>
<evidence type="ECO:0000256" key="1">
    <source>
        <dbReference type="ARBA" id="ARBA00001946"/>
    </source>
</evidence>
<evidence type="ECO:0000256" key="2">
    <source>
        <dbReference type="ARBA" id="ARBA00022649"/>
    </source>
</evidence>
<dbReference type="InterPro" id="IPR043519">
    <property type="entry name" value="NT_sf"/>
</dbReference>
<keyword evidence="4" id="KW-0548">Nucleotidyltransferase</keyword>
<dbReference type="GO" id="GO:0046872">
    <property type="term" value="F:metal ion binding"/>
    <property type="evidence" value="ECO:0007669"/>
    <property type="project" value="UniProtKB-KW"/>
</dbReference>
<dbReference type="InterPro" id="IPR052038">
    <property type="entry name" value="Type-VII_TA_antitoxin"/>
</dbReference>